<feature type="repeat" description="TPR" evidence="1">
    <location>
        <begin position="267"/>
        <end position="300"/>
    </location>
</feature>
<accession>A0A1J1C8I7</accession>
<dbReference type="AlphaFoldDB" id="A0A1J1C8I7"/>
<evidence type="ECO:0000256" key="1">
    <source>
        <dbReference type="PROSITE-ProRule" id="PRU00339"/>
    </source>
</evidence>
<dbReference type="Pfam" id="PF13424">
    <property type="entry name" value="TPR_12"/>
    <property type="match status" value="1"/>
</dbReference>
<evidence type="ECO:0000313" key="2">
    <source>
        <dbReference type="EMBL" id="APF18959.1"/>
    </source>
</evidence>
<dbReference type="EMBL" id="CP018099">
    <property type="protein sequence ID" value="APF18959.1"/>
    <property type="molecule type" value="Genomic_DNA"/>
</dbReference>
<dbReference type="InterPro" id="IPR036249">
    <property type="entry name" value="Thioredoxin-like_sf"/>
</dbReference>
<dbReference type="Gene3D" id="1.25.40.10">
    <property type="entry name" value="Tetratricopeptide repeat domain"/>
    <property type="match status" value="1"/>
</dbReference>
<sequence>MVLLQVDCEKGEGVELAKKYNIRGYPTFYLVNASEEPLFVFMGYGKQYFSQKMALALSDLNPISVKEERFARKPDAELARILADYYFARNELITAYDYLKKAKNFAQKPDVELDRQIFRIVYSGYRSDQFPLDSVKAAADHLMAGLKDEKSRAQILFNMSRLLAKSPDDRELLSYLTKLTQMINRTPDLLRERSKKEVELLHCLYVEKDAKKAVEKKKAAMPPGWQENPDQLNSFAWWCFENKINLDEAAALAKKALELADDPLDKANILDTLAEILSLQGKHQEAIKAEEKAIELNPKDKLFKRNLEKFRQRAGLI</sequence>
<dbReference type="Proteomes" id="UP000183868">
    <property type="component" value="Chromosome"/>
</dbReference>
<evidence type="ECO:0000313" key="3">
    <source>
        <dbReference type="Proteomes" id="UP000183868"/>
    </source>
</evidence>
<keyword evidence="1" id="KW-0802">TPR repeat</keyword>
<dbReference type="InterPro" id="IPR011990">
    <property type="entry name" value="TPR-like_helical_dom_sf"/>
</dbReference>
<reference evidence="2 3" key="1">
    <citation type="submission" date="2016-11" db="EMBL/GenBank/DDBJ databases">
        <title>Genomic analysis of Caldithrix abyssi and proposal of a novel bacterial phylum Caldithrichaeota.</title>
        <authorList>
            <person name="Kublanov I."/>
            <person name="Sigalova O."/>
            <person name="Gavrilov S."/>
            <person name="Lebedinsky A."/>
            <person name="Ivanova N."/>
            <person name="Daum C."/>
            <person name="Reddy T."/>
            <person name="Klenk H.P."/>
            <person name="Goker M."/>
            <person name="Reva O."/>
            <person name="Miroshnichenko M."/>
            <person name="Kyprides N."/>
            <person name="Woyke T."/>
            <person name="Gelfand M."/>
        </authorList>
    </citation>
    <scope>NUCLEOTIDE SEQUENCE [LARGE SCALE GENOMIC DNA]</scope>
    <source>
        <strain evidence="2 3">LF13</strain>
    </source>
</reference>
<proteinExistence type="predicted"/>
<dbReference type="SUPFAM" id="SSF52833">
    <property type="entry name" value="Thioredoxin-like"/>
    <property type="match status" value="1"/>
</dbReference>
<gene>
    <name evidence="2" type="ORF">Cabys_2210</name>
</gene>
<protein>
    <submittedName>
        <fullName evidence="2">Tetratricopeptide repeat-containing protein</fullName>
    </submittedName>
</protein>
<organism evidence="2 3">
    <name type="scientific">Caldithrix abyssi DSM 13497</name>
    <dbReference type="NCBI Taxonomy" id="880073"/>
    <lineage>
        <taxon>Bacteria</taxon>
        <taxon>Pseudomonadati</taxon>
        <taxon>Calditrichota</taxon>
        <taxon>Calditrichia</taxon>
        <taxon>Calditrichales</taxon>
        <taxon>Calditrichaceae</taxon>
        <taxon>Caldithrix</taxon>
    </lineage>
</organism>
<dbReference type="PROSITE" id="PS50005">
    <property type="entry name" value="TPR"/>
    <property type="match status" value="1"/>
</dbReference>
<name>A0A1J1C8I7_CALAY</name>
<dbReference type="InterPro" id="IPR019734">
    <property type="entry name" value="TPR_rpt"/>
</dbReference>
<dbReference type="SMART" id="SM00028">
    <property type="entry name" value="TPR"/>
    <property type="match status" value="2"/>
</dbReference>
<dbReference type="Gene3D" id="3.40.30.10">
    <property type="entry name" value="Glutaredoxin"/>
    <property type="match status" value="1"/>
</dbReference>
<dbReference type="KEGG" id="caby:Cabys_2210"/>
<dbReference type="SUPFAM" id="SSF48452">
    <property type="entry name" value="TPR-like"/>
    <property type="match status" value="1"/>
</dbReference>